<dbReference type="Pfam" id="PF18465">
    <property type="entry name" value="Rieske_3"/>
    <property type="match status" value="1"/>
</dbReference>
<feature type="domain" description="Molybdopterin dinucleotide-binding" evidence="5">
    <location>
        <begin position="695"/>
        <end position="800"/>
    </location>
</feature>
<keyword evidence="1" id="KW-0479">Metal-binding</keyword>
<dbReference type="Gene3D" id="3.40.228.10">
    <property type="entry name" value="Dimethylsulfoxide Reductase, domain 2"/>
    <property type="match status" value="1"/>
</dbReference>
<dbReference type="NCBIfam" id="TIGR02693">
    <property type="entry name" value="arsenite_ox_L"/>
    <property type="match status" value="1"/>
</dbReference>
<dbReference type="GO" id="GO:0043546">
    <property type="term" value="F:molybdopterin cofactor binding"/>
    <property type="evidence" value="ECO:0007669"/>
    <property type="project" value="InterPro"/>
</dbReference>
<dbReference type="Pfam" id="PF01568">
    <property type="entry name" value="Molydop_binding"/>
    <property type="match status" value="1"/>
</dbReference>
<evidence type="ECO:0000259" key="5">
    <source>
        <dbReference type="Pfam" id="PF01568"/>
    </source>
</evidence>
<dbReference type="SUPFAM" id="SSF53706">
    <property type="entry name" value="Formate dehydrogenase/DMSO reductase, domains 1-3"/>
    <property type="match status" value="1"/>
</dbReference>
<dbReference type="Gene3D" id="2.40.40.20">
    <property type="match status" value="1"/>
</dbReference>
<proteinExistence type="predicted"/>
<evidence type="ECO:0000256" key="2">
    <source>
        <dbReference type="ARBA" id="ARBA00023004"/>
    </source>
</evidence>
<dbReference type="EMBL" id="UOYO01000021">
    <property type="protein sequence ID" value="VAY87262.1"/>
    <property type="molecule type" value="Genomic_DNA"/>
</dbReference>
<dbReference type="GO" id="GO:0046872">
    <property type="term" value="F:metal ion binding"/>
    <property type="evidence" value="ECO:0007669"/>
    <property type="project" value="UniProtKB-KW"/>
</dbReference>
<evidence type="ECO:0000256" key="3">
    <source>
        <dbReference type="ARBA" id="ARBA00023014"/>
    </source>
</evidence>
<feature type="domain" description="Arsenite oxidase subunit AioA/Iodate reductase subunit IdrA 3Fe-4S cluster" evidence="6">
    <location>
        <begin position="23"/>
        <end position="116"/>
    </location>
</feature>
<reference evidence="7" key="1">
    <citation type="submission" date="2018-10" db="EMBL/GenBank/DDBJ databases">
        <authorList>
            <person name="Aoki K."/>
        </authorList>
    </citation>
    <scope>NUCLEOTIDE SEQUENCE</scope>
</reference>
<evidence type="ECO:0000256" key="1">
    <source>
        <dbReference type="ARBA" id="ARBA00022723"/>
    </source>
</evidence>
<evidence type="ECO:0000259" key="4">
    <source>
        <dbReference type="Pfam" id="PF00384"/>
    </source>
</evidence>
<dbReference type="GO" id="GO:0016020">
    <property type="term" value="C:membrane"/>
    <property type="evidence" value="ECO:0007669"/>
    <property type="project" value="TreeGrafter"/>
</dbReference>
<dbReference type="SUPFAM" id="SSF50692">
    <property type="entry name" value="ADC-like"/>
    <property type="match status" value="1"/>
</dbReference>
<sequence length="823" mass="91066">MALTLTDRLPIPPKNAEVKNVTCEFCIVGCGYKSYKWTKGREGSFKSNAFGVDLSKQQGTYGQWCSERMFNTITDRDGKNYNLMIVPDQKCVVNSGQNSVRGGMMGVSTFNASSPTQDRLKEPQVYRGGMLLETSWKESASLVAKVYKRIIDNDGADEISHKTFDHGGGGGGFENTWATGKLFHEAIGTKSASIHNRPAYNSEVHSSREMGIGELNSSYYDTSISDTMLIIGCNPYECQTNLFNMHMQPNLEGSTINQKKKEYESGESAAAGKIIFVDPRETASITMARQIAGEENVLHLQIAPGQDVTLMNALVTYIYKKGWEAKDFIKNHTENFDAMYKTNKISLKEASKITRISVTDMKKAAEWIAKPKASGHRPRNAIYYEKGIIWGIKNYENVASIVNLAMLTHSVGRVGTGVCRAGGHQEGYVRPHYHGPSRENLAVIDTDIIEGKYLAYHIWGTNPFGQSIATEKLRNAVSKRSQIVKDAINGYHGNDLDVLADIIYKACKSGGLFVIDIDIYPTFASERAHVVFPAATTMEMNLTSMSGERRMRLSEKVMDAPGSAKPDCLIAADIANALKSEYKKDGNKKMAKRFEGFEWDTEEDSFNDGFAGQGAKLASQGGPTGTLASYSRLRKAGNNGVQLPIKKYVNGKLKGTRLIYTDGKFGTKSGRATFLPTAQPEMPKQVAKQQKKYKYWVTTGRINEVWQSNYHTGRLEFTSKRWPMAPIEINPKDAKDLGIRSGDIVQLSNDYGSTRAIVMVTKTVVPGEVFMAFGFQNSPAGDIITDYVDPDTKIPFYKGTAADIVKIGRSEGLIKDMSFKSRT</sequence>
<dbReference type="PANTHER" id="PTHR43105">
    <property type="entry name" value="RESPIRATORY NITRATE REDUCTASE"/>
    <property type="match status" value="1"/>
</dbReference>
<evidence type="ECO:0000313" key="7">
    <source>
        <dbReference type="EMBL" id="VAY87262.1"/>
    </source>
</evidence>
<name>A0A3B1E1B4_9ZZZZ</name>
<dbReference type="Gene3D" id="3.40.50.740">
    <property type="match status" value="1"/>
</dbReference>
<feature type="domain" description="Molybdopterin oxidoreductase" evidence="4">
    <location>
        <begin position="119"/>
        <end position="576"/>
    </location>
</feature>
<dbReference type="AlphaFoldDB" id="A0A3B1E1B4"/>
<dbReference type="GO" id="GO:0003954">
    <property type="term" value="F:NADH dehydrogenase activity"/>
    <property type="evidence" value="ECO:0007669"/>
    <property type="project" value="TreeGrafter"/>
</dbReference>
<gene>
    <name evidence="7" type="ORF">MNB_ARC-1_819</name>
</gene>
<accession>A0A3B1E1B4</accession>
<evidence type="ECO:0000259" key="6">
    <source>
        <dbReference type="Pfam" id="PF18465"/>
    </source>
</evidence>
<dbReference type="GO" id="GO:0051536">
    <property type="term" value="F:iron-sulfur cluster binding"/>
    <property type="evidence" value="ECO:0007669"/>
    <property type="project" value="UniProtKB-KW"/>
</dbReference>
<dbReference type="InterPro" id="IPR006656">
    <property type="entry name" value="Mopterin_OxRdtase"/>
</dbReference>
<dbReference type="InterPro" id="IPR014066">
    <property type="entry name" value="AioA/IdrA_lsu"/>
</dbReference>
<dbReference type="InterPro" id="IPR041632">
    <property type="entry name" value="AioA/IdrA_3Fe-4S"/>
</dbReference>
<dbReference type="Gene3D" id="3.30.200.200">
    <property type="match status" value="1"/>
</dbReference>
<keyword evidence="7" id="KW-0560">Oxidoreductase</keyword>
<dbReference type="Pfam" id="PF00384">
    <property type="entry name" value="Molybdopterin"/>
    <property type="match status" value="1"/>
</dbReference>
<keyword evidence="3" id="KW-0411">Iron-sulfur</keyword>
<dbReference type="EC" id="1.7.99.4" evidence="7"/>
<dbReference type="InterPro" id="IPR009010">
    <property type="entry name" value="Asp_de-COase-like_dom_sf"/>
</dbReference>
<dbReference type="InterPro" id="IPR050123">
    <property type="entry name" value="Prok_molybdopt-oxidoreductase"/>
</dbReference>
<dbReference type="PANTHER" id="PTHR43105:SF10">
    <property type="entry name" value="NADH-QUINONE OXIDOREDUCTASE SUBUNIT G"/>
    <property type="match status" value="1"/>
</dbReference>
<keyword evidence="2" id="KW-0408">Iron</keyword>
<protein>
    <submittedName>
        <fullName evidence="7">Assimilatory nitrate reductase large subunit</fullName>
        <ecNumber evidence="7">1.7.99.4</ecNumber>
    </submittedName>
</protein>
<dbReference type="GO" id="GO:0022904">
    <property type="term" value="P:respiratory electron transport chain"/>
    <property type="evidence" value="ECO:0007669"/>
    <property type="project" value="TreeGrafter"/>
</dbReference>
<organism evidence="7">
    <name type="scientific">hydrothermal vent metagenome</name>
    <dbReference type="NCBI Taxonomy" id="652676"/>
    <lineage>
        <taxon>unclassified sequences</taxon>
        <taxon>metagenomes</taxon>
        <taxon>ecological metagenomes</taxon>
    </lineage>
</organism>
<dbReference type="InterPro" id="IPR006657">
    <property type="entry name" value="MoPterin_dinucl-bd_dom"/>
</dbReference>